<dbReference type="EMBL" id="CP016793">
    <property type="protein sequence ID" value="ANZ40043.1"/>
    <property type="molecule type" value="Genomic_DNA"/>
</dbReference>
<keyword evidence="2" id="KW-1185">Reference proteome</keyword>
<name>A0A1B2HQQ6_9PSEU</name>
<evidence type="ECO:0000313" key="1">
    <source>
        <dbReference type="EMBL" id="ANZ40043.1"/>
    </source>
</evidence>
<dbReference type="RefSeq" id="WP_065918384.1">
    <property type="nucleotide sequence ID" value="NZ_CP016793.1"/>
</dbReference>
<dbReference type="OrthoDB" id="3861212at2"/>
<sequence>MADLVAGGVITDEAVSAATDLLPAWTKARPLSYSFVTRPTPDGLVVDDVQAGFGRAAAPYLDMLPPEAHATVRTTLDGAFPRGFTEYRPVKGRTEDLHPLLGRSEAGEDPRWADHTPDALEVFHDQEHDELRLRRAGTVVDVLHLGQLTPDALPDRVAVLHADLFCGAVDLDPLRPADGVLRYRDVVLRLGRGAPVSVEVPSSQVVEVVVETYLRPQAIRR</sequence>
<dbReference type="KEGG" id="led:BBK82_32410"/>
<evidence type="ECO:0000313" key="2">
    <source>
        <dbReference type="Proteomes" id="UP000093053"/>
    </source>
</evidence>
<organism evidence="1 2">
    <name type="scientific">Lentzea guizhouensis</name>
    <dbReference type="NCBI Taxonomy" id="1586287"/>
    <lineage>
        <taxon>Bacteria</taxon>
        <taxon>Bacillati</taxon>
        <taxon>Actinomycetota</taxon>
        <taxon>Actinomycetes</taxon>
        <taxon>Pseudonocardiales</taxon>
        <taxon>Pseudonocardiaceae</taxon>
        <taxon>Lentzea</taxon>
    </lineage>
</organism>
<accession>A0A1B2HQQ6</accession>
<gene>
    <name evidence="1" type="ORF">BBK82_32410</name>
</gene>
<proteinExistence type="predicted"/>
<dbReference type="STRING" id="1586287.BBK82_32410"/>
<protein>
    <submittedName>
        <fullName evidence="1">Uncharacterized protein</fullName>
    </submittedName>
</protein>
<dbReference type="AlphaFoldDB" id="A0A1B2HQQ6"/>
<reference evidence="1 2" key="1">
    <citation type="submission" date="2016-07" db="EMBL/GenBank/DDBJ databases">
        <title>Complete genome sequence of the Lentzea guizhouensis DHS C013.</title>
        <authorList>
            <person name="Cao C."/>
        </authorList>
    </citation>
    <scope>NUCLEOTIDE SEQUENCE [LARGE SCALE GENOMIC DNA]</scope>
    <source>
        <strain evidence="1 2">DHS C013</strain>
    </source>
</reference>
<dbReference type="Proteomes" id="UP000093053">
    <property type="component" value="Chromosome"/>
</dbReference>